<accession>I6PI01</accession>
<dbReference type="EMBL" id="JF810019">
    <property type="protein sequence ID" value="AFI78797.1"/>
    <property type="molecule type" value="mRNA"/>
</dbReference>
<dbReference type="Pfam" id="PF13225">
    <property type="entry name" value="D27-like_C"/>
    <property type="match status" value="1"/>
</dbReference>
<dbReference type="InterPro" id="IPR025114">
    <property type="entry name" value="D27-like_C"/>
</dbReference>
<dbReference type="PANTHER" id="PTHR33591:SF4">
    <property type="entry name" value="OS08G0114100 PROTEIN"/>
    <property type="match status" value="1"/>
</dbReference>
<evidence type="ECO:0000259" key="1">
    <source>
        <dbReference type="Pfam" id="PF13225"/>
    </source>
</evidence>
<organism evidence="2">
    <name type="scientific">Nitella hyalina</name>
    <name type="common">Many-branched stonewort</name>
    <dbReference type="NCBI Taxonomy" id="181804"/>
    <lineage>
        <taxon>Eukaryota</taxon>
        <taxon>Viridiplantae</taxon>
        <taxon>Streptophyta</taxon>
        <taxon>Charophyceae</taxon>
        <taxon>Charales</taxon>
        <taxon>Characeae</taxon>
        <taxon>Nitella</taxon>
    </lineage>
</organism>
<dbReference type="AlphaFoldDB" id="I6PI01"/>
<evidence type="ECO:0000313" key="2">
    <source>
        <dbReference type="EMBL" id="AFI78797.1"/>
    </source>
</evidence>
<feature type="domain" description="Beta-carotene isomerase D27-like C-terminal" evidence="1">
    <location>
        <begin position="131"/>
        <end position="213"/>
    </location>
</feature>
<reference evidence="2" key="1">
    <citation type="journal article" date="2012" name="New Phytol.">
        <title>Origin of strigolactones in the green lineage.</title>
        <authorList>
            <person name="Delaux P.-M."/>
            <person name="Xie X."/>
            <person name="Timme R.E."/>
            <person name="Puech-Pages V."/>
            <person name="Dunand C."/>
            <person name="Lecompte E."/>
            <person name="Delwiche C.F."/>
            <person name="Yoneyama K."/>
            <person name="Becard G."/>
            <person name="Sejalon-Delmas N."/>
        </authorList>
    </citation>
    <scope>NUCLEOTIDE SEQUENCE</scope>
    <source>
        <strain evidence="2">KGK0190</strain>
    </source>
</reference>
<protein>
    <submittedName>
        <fullName evidence="2">Putative D27 family protein</fullName>
    </submittedName>
</protein>
<gene>
    <name evidence="2" type="primary">D27</name>
</gene>
<name>I6PI01_NITHY</name>
<dbReference type="GO" id="GO:0005506">
    <property type="term" value="F:iron ion binding"/>
    <property type="evidence" value="ECO:0007669"/>
    <property type="project" value="InterPro"/>
</dbReference>
<proteinExistence type="evidence at transcript level"/>
<dbReference type="PANTHER" id="PTHR33591">
    <property type="entry name" value="BETA-CAROTENE ISOMERASE D27"/>
    <property type="match status" value="1"/>
</dbReference>
<dbReference type="InterPro" id="IPR038938">
    <property type="entry name" value="D27-like"/>
</dbReference>
<sequence length="239" mass="26931">MPLRRSSTVRHGRSSSQWRCKIAEPLGKPAPMGIKTRYKDSLIDRIFQWLFSRKMAQITGRKAGFNGYDEFVDISRAVMNGRSPKKTQEVVREVLMSLLPPNAPQTFRKLFPPTQKSAELNALITTYFFAWLVGPSKVIEVEVEGRKQMSGVKIEKCRYLENSGCVGMCINMCKLPTQDFFTNDFGLPLTMNPDYEDMSCEMIFGQAPPPPEEDPALKQPCYAAICSTAVPDVAYCPKV</sequence>